<reference evidence="1 2" key="1">
    <citation type="submission" date="2024-02" db="EMBL/GenBank/DDBJ databases">
        <title>Bacterial strain from lacustrine sediment.</title>
        <authorList>
            <person name="Petit C."/>
            <person name="Fadhlaoui K."/>
        </authorList>
    </citation>
    <scope>NUCLEOTIDE SEQUENCE [LARGE SCALE GENOMIC DNA]</scope>
    <source>
        <strain evidence="1 2">IPX-CK</strain>
    </source>
</reference>
<evidence type="ECO:0008006" key="3">
    <source>
        <dbReference type="Google" id="ProtNLM"/>
    </source>
</evidence>
<keyword evidence="2" id="KW-1185">Reference proteome</keyword>
<dbReference type="Gene3D" id="1.10.260.40">
    <property type="entry name" value="lambda repressor-like DNA-binding domains"/>
    <property type="match status" value="1"/>
</dbReference>
<accession>A0ABZ3EZZ3</accession>
<dbReference type="Proteomes" id="UP001451571">
    <property type="component" value="Chromosome"/>
</dbReference>
<dbReference type="SUPFAM" id="SSF47413">
    <property type="entry name" value="lambda repressor-like DNA-binding domains"/>
    <property type="match status" value="1"/>
</dbReference>
<gene>
    <name evidence="1" type="ORF">V6984_08955</name>
</gene>
<dbReference type="RefSeq" id="WP_342759440.1">
    <property type="nucleotide sequence ID" value="NZ_CP146256.1"/>
</dbReference>
<organism evidence="1 2">
    <name type="scientific">Kineothrix sedimenti</name>
    <dbReference type="NCBI Taxonomy" id="3123317"/>
    <lineage>
        <taxon>Bacteria</taxon>
        <taxon>Bacillati</taxon>
        <taxon>Bacillota</taxon>
        <taxon>Clostridia</taxon>
        <taxon>Lachnospirales</taxon>
        <taxon>Lachnospiraceae</taxon>
        <taxon>Kineothrix</taxon>
    </lineage>
</organism>
<evidence type="ECO:0000313" key="2">
    <source>
        <dbReference type="Proteomes" id="UP001451571"/>
    </source>
</evidence>
<name>A0ABZ3EZZ3_9FIRM</name>
<dbReference type="EMBL" id="CP146256">
    <property type="protein sequence ID" value="XAH75864.1"/>
    <property type="molecule type" value="Genomic_DNA"/>
</dbReference>
<protein>
    <recommendedName>
        <fullName evidence="3">Cro/C1-type helix-turn-helix DNA-binding protein</fullName>
    </recommendedName>
</protein>
<proteinExistence type="predicted"/>
<evidence type="ECO:0000313" key="1">
    <source>
        <dbReference type="EMBL" id="XAH75864.1"/>
    </source>
</evidence>
<sequence>MNQLALLVDEHINNHGLKYNYIADKVGISRQALYNLLRKKNFNIDDANRILTAIGYQISYEIKPLEL</sequence>
<dbReference type="InterPro" id="IPR010982">
    <property type="entry name" value="Lambda_DNA-bd_dom_sf"/>
</dbReference>